<dbReference type="RefSeq" id="WP_330171131.1">
    <property type="nucleotide sequence ID" value="NZ_CP137080.1"/>
</dbReference>
<evidence type="ECO:0000313" key="3">
    <source>
        <dbReference type="Proteomes" id="UP001329313"/>
    </source>
</evidence>
<dbReference type="Proteomes" id="UP001329313">
    <property type="component" value="Chromosome"/>
</dbReference>
<name>A0AAU0MJW3_9MICO</name>
<dbReference type="AlphaFoldDB" id="A0AAU0MJW3"/>
<dbReference type="KEGG" id="mliy:RYJ27_02070"/>
<dbReference type="GO" id="GO:0016787">
    <property type="term" value="F:hydrolase activity"/>
    <property type="evidence" value="ECO:0007669"/>
    <property type="project" value="UniProtKB-KW"/>
</dbReference>
<dbReference type="SMART" id="SM00824">
    <property type="entry name" value="PKS_TE"/>
    <property type="match status" value="1"/>
</dbReference>
<evidence type="ECO:0000313" key="2">
    <source>
        <dbReference type="EMBL" id="WOQ70037.1"/>
    </source>
</evidence>
<keyword evidence="3" id="KW-1185">Reference proteome</keyword>
<dbReference type="InterPro" id="IPR020802">
    <property type="entry name" value="TesA-like"/>
</dbReference>
<feature type="domain" description="Thioesterase TesA-like" evidence="1">
    <location>
        <begin position="55"/>
        <end position="268"/>
    </location>
</feature>
<gene>
    <name evidence="2" type="ORF">RYJ27_02070</name>
</gene>
<dbReference type="InterPro" id="IPR029058">
    <property type="entry name" value="AB_hydrolase_fold"/>
</dbReference>
<accession>A0AAU0MJW3</accession>
<dbReference type="PANTHER" id="PTHR43194:SF5">
    <property type="entry name" value="PIMELOYL-[ACYL-CARRIER PROTEIN] METHYL ESTER ESTERASE"/>
    <property type="match status" value="1"/>
</dbReference>
<dbReference type="EMBL" id="CP137080">
    <property type="protein sequence ID" value="WOQ70037.1"/>
    <property type="molecule type" value="Genomic_DNA"/>
</dbReference>
<sequence>MASDIEPLERMVEEIDRAIDDATGVPAPERPPRRFDHDGSTLVIGERGQGELTFVLVHGIGMGRKVFGDLAVRLSRDARVLAVDLPGYGEAPEPPRTPTIERMADAVAALLRAEGATDAVLIGHSMGTQVVVEVAARHGLGSRVVLVGPTIDDSARRARTQLRRLAADLLDESPKVLLLGAREYLRARPHLIRKTRAMIVHRPEDAYPRVAVPALVVRGAEDPVSPEPWCRRVVAALPQGSYAEVPGHGHETMIKDAAPAHRLIREWLGR</sequence>
<reference evidence="2 3" key="1">
    <citation type="submission" date="2023-10" db="EMBL/GenBank/DDBJ databases">
        <title>Y20.</title>
        <authorList>
            <person name="Zhang G."/>
            <person name="Ding Y."/>
        </authorList>
    </citation>
    <scope>NUCLEOTIDE SEQUENCE [LARGE SCALE GENOMIC DNA]</scope>
    <source>
        <strain evidence="2 3">Y20</strain>
    </source>
</reference>
<dbReference type="Gene3D" id="3.40.50.1820">
    <property type="entry name" value="alpha/beta hydrolase"/>
    <property type="match status" value="1"/>
</dbReference>
<keyword evidence="2" id="KW-0378">Hydrolase</keyword>
<proteinExistence type="predicted"/>
<organism evidence="2 3">
    <name type="scientific">Microbacterium limosum</name>
    <dbReference type="NCBI Taxonomy" id="3079935"/>
    <lineage>
        <taxon>Bacteria</taxon>
        <taxon>Bacillati</taxon>
        <taxon>Actinomycetota</taxon>
        <taxon>Actinomycetes</taxon>
        <taxon>Micrococcales</taxon>
        <taxon>Microbacteriaceae</taxon>
        <taxon>Microbacterium</taxon>
    </lineage>
</organism>
<dbReference type="SUPFAM" id="SSF53474">
    <property type="entry name" value="alpha/beta-Hydrolases"/>
    <property type="match status" value="1"/>
</dbReference>
<dbReference type="Pfam" id="PF12697">
    <property type="entry name" value="Abhydrolase_6"/>
    <property type="match status" value="1"/>
</dbReference>
<dbReference type="PANTHER" id="PTHR43194">
    <property type="entry name" value="HYDROLASE ALPHA/BETA FOLD FAMILY"/>
    <property type="match status" value="1"/>
</dbReference>
<protein>
    <submittedName>
        <fullName evidence="2">Alpha/beta fold hydrolase</fullName>
    </submittedName>
</protein>
<dbReference type="InterPro" id="IPR000073">
    <property type="entry name" value="AB_hydrolase_1"/>
</dbReference>
<evidence type="ECO:0000259" key="1">
    <source>
        <dbReference type="SMART" id="SM00824"/>
    </source>
</evidence>
<dbReference type="InterPro" id="IPR050228">
    <property type="entry name" value="Carboxylesterase_BioH"/>
</dbReference>